<dbReference type="GO" id="GO:0016491">
    <property type="term" value="F:oxidoreductase activity"/>
    <property type="evidence" value="ECO:0007669"/>
    <property type="project" value="UniProtKB-KW"/>
</dbReference>
<dbReference type="CDD" id="cd05233">
    <property type="entry name" value="SDR_c"/>
    <property type="match status" value="1"/>
</dbReference>
<comment type="similarity">
    <text evidence="1">Belongs to the short-chain dehydrogenases/reductases (SDR) family.</text>
</comment>
<evidence type="ECO:0000313" key="5">
    <source>
        <dbReference type="Proteomes" id="UP001294412"/>
    </source>
</evidence>
<evidence type="ECO:0000313" key="4">
    <source>
        <dbReference type="EMBL" id="MDY8109322.1"/>
    </source>
</evidence>
<dbReference type="SMART" id="SM00822">
    <property type="entry name" value="PKS_KR"/>
    <property type="match status" value="1"/>
</dbReference>
<dbReference type="RefSeq" id="WP_322186764.1">
    <property type="nucleotide sequence ID" value="NZ_JAXLPB010000002.1"/>
</dbReference>
<dbReference type="Gene3D" id="3.40.50.720">
    <property type="entry name" value="NAD(P)-binding Rossmann-like Domain"/>
    <property type="match status" value="1"/>
</dbReference>
<evidence type="ECO:0000256" key="2">
    <source>
        <dbReference type="ARBA" id="ARBA00023002"/>
    </source>
</evidence>
<sequence>MSDGPARRPVALVTGSTSGLGLCLARRLEGRYRLILAGRRDRFPGPLPEGAIYVAADQADPHAASQAIETRLAEAGIDRLNLAFLNAGTGTYGDPFDEDTASVRRTLAVNLEAPLLLSHALFARLQSASGRLVLIGSVARTGSANLAAYAASKGGLDALARALGEEWRGRVAVSMIHPGPIATGMHEKAGFDPKGLRRFFASPERMAAMVERAVEAGRSRAVLGSAATLAHLIGSGMRR</sequence>
<keyword evidence="5" id="KW-1185">Reference proteome</keyword>
<gene>
    <name evidence="4" type="ORF">U0C82_09230</name>
</gene>
<dbReference type="Proteomes" id="UP001294412">
    <property type="component" value="Unassembled WGS sequence"/>
</dbReference>
<name>A0ABU5I1R5_9HYPH</name>
<dbReference type="InterPro" id="IPR057326">
    <property type="entry name" value="KR_dom"/>
</dbReference>
<dbReference type="EMBL" id="JAXLPB010000002">
    <property type="protein sequence ID" value="MDY8109322.1"/>
    <property type="molecule type" value="Genomic_DNA"/>
</dbReference>
<accession>A0ABU5I1R5</accession>
<dbReference type="SUPFAM" id="SSF51735">
    <property type="entry name" value="NAD(P)-binding Rossmann-fold domains"/>
    <property type="match status" value="1"/>
</dbReference>
<dbReference type="InterPro" id="IPR036291">
    <property type="entry name" value="NAD(P)-bd_dom_sf"/>
</dbReference>
<dbReference type="InterPro" id="IPR002347">
    <property type="entry name" value="SDR_fam"/>
</dbReference>
<protein>
    <submittedName>
        <fullName evidence="4">SDR family oxidoreductase</fullName>
        <ecNumber evidence="4">1.-.-.-</ecNumber>
    </submittedName>
</protein>
<keyword evidence="2 4" id="KW-0560">Oxidoreductase</keyword>
<comment type="caution">
    <text evidence="4">The sequence shown here is derived from an EMBL/GenBank/DDBJ whole genome shotgun (WGS) entry which is preliminary data.</text>
</comment>
<evidence type="ECO:0000256" key="1">
    <source>
        <dbReference type="ARBA" id="ARBA00006484"/>
    </source>
</evidence>
<feature type="domain" description="Ketoreductase" evidence="3">
    <location>
        <begin position="9"/>
        <end position="184"/>
    </location>
</feature>
<dbReference type="Pfam" id="PF00106">
    <property type="entry name" value="adh_short"/>
    <property type="match status" value="1"/>
</dbReference>
<reference evidence="4 5" key="1">
    <citation type="submission" date="2023-12" db="EMBL/GenBank/DDBJ databases">
        <title>Description of Novel Strain Fulvimarina sp. 2208YS6-2-32 isolated from Uroteuthis (Photololigo) edulis.</title>
        <authorList>
            <person name="Park J.-S."/>
        </authorList>
    </citation>
    <scope>NUCLEOTIDE SEQUENCE [LARGE SCALE GENOMIC DNA]</scope>
    <source>
        <strain evidence="4 5">2208YS6-2-32</strain>
    </source>
</reference>
<dbReference type="PRINTS" id="PR00081">
    <property type="entry name" value="GDHRDH"/>
</dbReference>
<dbReference type="EC" id="1.-.-.-" evidence="4"/>
<evidence type="ECO:0000259" key="3">
    <source>
        <dbReference type="SMART" id="SM00822"/>
    </source>
</evidence>
<organism evidence="4 5">
    <name type="scientific">Fulvimarina uroteuthidis</name>
    <dbReference type="NCBI Taxonomy" id="3098149"/>
    <lineage>
        <taxon>Bacteria</taxon>
        <taxon>Pseudomonadati</taxon>
        <taxon>Pseudomonadota</taxon>
        <taxon>Alphaproteobacteria</taxon>
        <taxon>Hyphomicrobiales</taxon>
        <taxon>Aurantimonadaceae</taxon>
        <taxon>Fulvimarina</taxon>
    </lineage>
</organism>
<proteinExistence type="inferred from homology"/>
<dbReference type="PANTHER" id="PTHR44196">
    <property type="entry name" value="DEHYDROGENASE/REDUCTASE SDR FAMILY MEMBER 7B"/>
    <property type="match status" value="1"/>
</dbReference>
<dbReference type="PANTHER" id="PTHR44196:SF1">
    <property type="entry name" value="DEHYDROGENASE_REDUCTASE SDR FAMILY MEMBER 7B"/>
    <property type="match status" value="1"/>
</dbReference>